<dbReference type="Proteomes" id="UP001232445">
    <property type="component" value="Unassembled WGS sequence"/>
</dbReference>
<name>A0ABU0CV55_9BACI</name>
<evidence type="ECO:0000313" key="2">
    <source>
        <dbReference type="Proteomes" id="UP001232445"/>
    </source>
</evidence>
<sequence>MRVAIFSDTYAPEINGVARTLGQLTAYLEPP</sequence>
<dbReference type="EMBL" id="JAUSUQ010000013">
    <property type="protein sequence ID" value="MDQ0340299.1"/>
    <property type="molecule type" value="Genomic_DNA"/>
</dbReference>
<evidence type="ECO:0008006" key="3">
    <source>
        <dbReference type="Google" id="ProtNLM"/>
    </source>
</evidence>
<reference evidence="1 2" key="1">
    <citation type="submission" date="2023-07" db="EMBL/GenBank/DDBJ databases">
        <title>Genomic Encyclopedia of Type Strains, Phase IV (KMG-IV): sequencing the most valuable type-strain genomes for metagenomic binning, comparative biology and taxonomic classification.</title>
        <authorList>
            <person name="Goeker M."/>
        </authorList>
    </citation>
    <scope>NUCLEOTIDE SEQUENCE [LARGE SCALE GENOMIC DNA]</scope>
    <source>
        <strain evidence="1 2">DSM 17740</strain>
    </source>
</reference>
<proteinExistence type="predicted"/>
<comment type="caution">
    <text evidence="1">The sequence shown here is derived from an EMBL/GenBank/DDBJ whole genome shotgun (WGS) entry which is preliminary data.</text>
</comment>
<keyword evidence="2" id="KW-1185">Reference proteome</keyword>
<evidence type="ECO:0000313" key="1">
    <source>
        <dbReference type="EMBL" id="MDQ0340299.1"/>
    </source>
</evidence>
<gene>
    <name evidence="1" type="ORF">J2S00_003108</name>
</gene>
<organism evidence="1 2">
    <name type="scientific">Caldalkalibacillus uzonensis</name>
    <dbReference type="NCBI Taxonomy" id="353224"/>
    <lineage>
        <taxon>Bacteria</taxon>
        <taxon>Bacillati</taxon>
        <taxon>Bacillota</taxon>
        <taxon>Bacilli</taxon>
        <taxon>Bacillales</taxon>
        <taxon>Bacillaceae</taxon>
        <taxon>Caldalkalibacillus</taxon>
    </lineage>
</organism>
<protein>
    <recommendedName>
        <fullName evidence="3">Glycosyltransferase family 1 protein</fullName>
    </recommendedName>
</protein>
<accession>A0ABU0CV55</accession>